<dbReference type="GO" id="GO:0000981">
    <property type="term" value="F:DNA-binding transcription factor activity, RNA polymerase II-specific"/>
    <property type="evidence" value="ECO:0007669"/>
    <property type="project" value="TreeGrafter"/>
</dbReference>
<dbReference type="Pfam" id="PF00249">
    <property type="entry name" value="Myb_DNA-binding"/>
    <property type="match status" value="1"/>
</dbReference>
<keyword evidence="6" id="KW-1185">Reference proteome</keyword>
<dbReference type="SMART" id="SM00717">
    <property type="entry name" value="SANT"/>
    <property type="match status" value="3"/>
</dbReference>
<evidence type="ECO:0000259" key="4">
    <source>
        <dbReference type="PROSITE" id="PS51294"/>
    </source>
</evidence>
<dbReference type="CDD" id="cd00167">
    <property type="entry name" value="SANT"/>
    <property type="match status" value="3"/>
</dbReference>
<sequence length="400" mass="47822">MDQIQSFEPCNQPSDIQIHSNICDSNDQQKNGNQTRRAWSLKEDNQLKQAIKIYSTNWLQVAQALQNRNPSQCAQRWKRIKPYNYNIRKPWTSKEDQLLLRLVQVHNKNWVQIAKCIPNRTSKQVRERFVNKLNPEINQEPFTKEEDMIIVEGYKSFGSKWCKISKLLQGRPENIIKNRYYSYIRKRYFNIENPYYVVPQPNNEIQQSIQKENINYQQNKSFKRTIDKLKIRKRYFKLSNNGQSENKEKNENNSIDKQLNQENVKLQKALIQENNQINNHLNFSQFQEQDKKILQKNKQVIKDELSIQQNQIKQEAEQDQVGKLEQLQESLILSQSCYAPIPLIYNTAQTYKMMYYFPQQLSMQFIPQYFMNGPYLQYGVQSQETLLSRSQEIQQKSQQL</sequence>
<name>A0A8S1SZI2_9CILI</name>
<feature type="domain" description="HTH myb-type" evidence="4">
    <location>
        <begin position="31"/>
        <end position="85"/>
    </location>
</feature>
<gene>
    <name evidence="5" type="ORF">PPENT_87.1.T0130366</name>
</gene>
<dbReference type="InterPro" id="IPR001005">
    <property type="entry name" value="SANT/Myb"/>
</dbReference>
<feature type="coiled-coil region" evidence="1">
    <location>
        <begin position="256"/>
        <end position="318"/>
    </location>
</feature>
<dbReference type="PROSITE" id="PS51294">
    <property type="entry name" value="HTH_MYB"/>
    <property type="match status" value="3"/>
</dbReference>
<accession>A0A8S1SZI2</accession>
<feature type="domain" description="Myb-like" evidence="2">
    <location>
        <begin position="88"/>
        <end position="133"/>
    </location>
</feature>
<dbReference type="InterPro" id="IPR017930">
    <property type="entry name" value="Myb_dom"/>
</dbReference>
<dbReference type="GO" id="GO:0000978">
    <property type="term" value="F:RNA polymerase II cis-regulatory region sequence-specific DNA binding"/>
    <property type="evidence" value="ECO:0007669"/>
    <property type="project" value="TreeGrafter"/>
</dbReference>
<keyword evidence="1" id="KW-0175">Coiled coil</keyword>
<dbReference type="InterPro" id="IPR050560">
    <property type="entry name" value="MYB_TF"/>
</dbReference>
<feature type="domain" description="SANT" evidence="3">
    <location>
        <begin position="86"/>
        <end position="136"/>
    </location>
</feature>
<dbReference type="AlphaFoldDB" id="A0A8S1SZI2"/>
<dbReference type="PROSITE" id="PS50090">
    <property type="entry name" value="MYB_LIKE"/>
    <property type="match status" value="3"/>
</dbReference>
<comment type="caution">
    <text evidence="5">The sequence shown here is derived from an EMBL/GenBank/DDBJ whole genome shotgun (WGS) entry which is preliminary data.</text>
</comment>
<evidence type="ECO:0000313" key="5">
    <source>
        <dbReference type="EMBL" id="CAD8144719.1"/>
    </source>
</evidence>
<dbReference type="InterPro" id="IPR017884">
    <property type="entry name" value="SANT_dom"/>
</dbReference>
<dbReference type="PROSITE" id="PS51293">
    <property type="entry name" value="SANT"/>
    <property type="match status" value="1"/>
</dbReference>
<evidence type="ECO:0000259" key="2">
    <source>
        <dbReference type="PROSITE" id="PS50090"/>
    </source>
</evidence>
<proteinExistence type="predicted"/>
<organism evidence="5 6">
    <name type="scientific">Paramecium pentaurelia</name>
    <dbReference type="NCBI Taxonomy" id="43138"/>
    <lineage>
        <taxon>Eukaryota</taxon>
        <taxon>Sar</taxon>
        <taxon>Alveolata</taxon>
        <taxon>Ciliophora</taxon>
        <taxon>Intramacronucleata</taxon>
        <taxon>Oligohymenophorea</taxon>
        <taxon>Peniculida</taxon>
        <taxon>Parameciidae</taxon>
        <taxon>Paramecium</taxon>
    </lineage>
</organism>
<evidence type="ECO:0008006" key="7">
    <source>
        <dbReference type="Google" id="ProtNLM"/>
    </source>
</evidence>
<feature type="domain" description="HTH myb-type" evidence="4">
    <location>
        <begin position="88"/>
        <end position="137"/>
    </location>
</feature>
<feature type="domain" description="Myb-like" evidence="2">
    <location>
        <begin position="134"/>
        <end position="184"/>
    </location>
</feature>
<dbReference type="PANTHER" id="PTHR45614:SF69">
    <property type="entry name" value="CHROMOSOME UNDETERMINED SCAFFOLD_38, WHOLE GENOME SHOTGUN SEQUENCE"/>
    <property type="match status" value="1"/>
</dbReference>
<evidence type="ECO:0000259" key="3">
    <source>
        <dbReference type="PROSITE" id="PS51293"/>
    </source>
</evidence>
<dbReference type="PANTHER" id="PTHR45614">
    <property type="entry name" value="MYB PROTEIN-RELATED"/>
    <property type="match status" value="1"/>
</dbReference>
<dbReference type="EMBL" id="CAJJDO010000013">
    <property type="protein sequence ID" value="CAD8144719.1"/>
    <property type="molecule type" value="Genomic_DNA"/>
</dbReference>
<evidence type="ECO:0000256" key="1">
    <source>
        <dbReference type="SAM" id="Coils"/>
    </source>
</evidence>
<protein>
    <recommendedName>
        <fullName evidence="7">Homeodomain protein</fullName>
    </recommendedName>
</protein>
<dbReference type="OrthoDB" id="2143914at2759"/>
<evidence type="ECO:0000313" key="6">
    <source>
        <dbReference type="Proteomes" id="UP000689195"/>
    </source>
</evidence>
<feature type="domain" description="Myb-like" evidence="2">
    <location>
        <begin position="31"/>
        <end position="81"/>
    </location>
</feature>
<reference evidence="5" key="1">
    <citation type="submission" date="2021-01" db="EMBL/GenBank/DDBJ databases">
        <authorList>
            <consortium name="Genoscope - CEA"/>
            <person name="William W."/>
        </authorList>
    </citation>
    <scope>NUCLEOTIDE SEQUENCE</scope>
</reference>
<dbReference type="GO" id="GO:0005634">
    <property type="term" value="C:nucleus"/>
    <property type="evidence" value="ECO:0007669"/>
    <property type="project" value="TreeGrafter"/>
</dbReference>
<feature type="domain" description="HTH myb-type" evidence="4">
    <location>
        <begin position="141"/>
        <end position="188"/>
    </location>
</feature>
<dbReference type="Pfam" id="PF13921">
    <property type="entry name" value="Myb_DNA-bind_6"/>
    <property type="match status" value="1"/>
</dbReference>
<dbReference type="Proteomes" id="UP000689195">
    <property type="component" value="Unassembled WGS sequence"/>
</dbReference>